<dbReference type="PANTHER" id="PTHR28180">
    <property type="entry name" value="CONSERVED MITOCHONDRIAL PROTEIN-RELATED"/>
    <property type="match status" value="1"/>
</dbReference>
<evidence type="ECO:0000313" key="2">
    <source>
        <dbReference type="EMBL" id="PGG95799.1"/>
    </source>
</evidence>
<keyword evidence="3" id="KW-1185">Reference proteome</keyword>
<dbReference type="PANTHER" id="PTHR28180:SF2">
    <property type="entry name" value="PEROXISOMAL PROTEIN 2"/>
    <property type="match status" value="1"/>
</dbReference>
<feature type="compositionally biased region" description="Basic and acidic residues" evidence="1">
    <location>
        <begin position="177"/>
        <end position="192"/>
    </location>
</feature>
<dbReference type="InterPro" id="IPR052999">
    <property type="entry name" value="PTS1_Protein"/>
</dbReference>
<dbReference type="OrthoDB" id="5537330at2759"/>
<dbReference type="Proteomes" id="UP000224080">
    <property type="component" value="Unassembled WGS sequence"/>
</dbReference>
<comment type="caution">
    <text evidence="2">The sequence shown here is derived from an EMBL/GenBank/DDBJ whole genome shotgun (WGS) entry which is preliminary data.</text>
</comment>
<feature type="compositionally biased region" description="Low complexity" evidence="1">
    <location>
        <begin position="193"/>
        <end position="208"/>
    </location>
</feature>
<protein>
    <submittedName>
        <fullName evidence="2">Uncharacterized protein</fullName>
    </submittedName>
</protein>
<proteinExistence type="predicted"/>
<evidence type="ECO:0000256" key="1">
    <source>
        <dbReference type="SAM" id="MobiDB-lite"/>
    </source>
</evidence>
<evidence type="ECO:0000313" key="3">
    <source>
        <dbReference type="Proteomes" id="UP000224080"/>
    </source>
</evidence>
<feature type="compositionally biased region" description="Low complexity" evidence="1">
    <location>
        <begin position="228"/>
        <end position="253"/>
    </location>
</feature>
<feature type="region of interest" description="Disordered" evidence="1">
    <location>
        <begin position="113"/>
        <end position="141"/>
    </location>
</feature>
<feature type="region of interest" description="Disordered" evidence="1">
    <location>
        <begin position="172"/>
        <end position="267"/>
    </location>
</feature>
<reference evidence="2 3" key="1">
    <citation type="submission" date="2017-10" db="EMBL/GenBank/DDBJ databases">
        <title>Comparative genomics in systemic dimorphic fungi from Ajellomycetaceae.</title>
        <authorList>
            <person name="Munoz J.F."/>
            <person name="Mcewen J.G."/>
            <person name="Clay O.K."/>
            <person name="Cuomo C.A."/>
        </authorList>
    </citation>
    <scope>NUCLEOTIDE SEQUENCE [LARGE SCALE GENOMIC DNA]</scope>
    <source>
        <strain evidence="2 3">UAMH130</strain>
    </source>
</reference>
<organism evidence="2 3">
    <name type="scientific">Blastomyces parvus</name>
    <dbReference type="NCBI Taxonomy" id="2060905"/>
    <lineage>
        <taxon>Eukaryota</taxon>
        <taxon>Fungi</taxon>
        <taxon>Dikarya</taxon>
        <taxon>Ascomycota</taxon>
        <taxon>Pezizomycotina</taxon>
        <taxon>Eurotiomycetes</taxon>
        <taxon>Eurotiomycetidae</taxon>
        <taxon>Onygenales</taxon>
        <taxon>Ajellomycetaceae</taxon>
        <taxon>Blastomyces</taxon>
    </lineage>
</organism>
<sequence>MGGRLLQVHVRLQLQLSRLLEGAKQQRQRRARAGAAIIINNNDDSLPATTAAALRGGHVCLHVPVPVHGFIYTSAHSYNGGLSAGAAATAMGRSAPATGDGNSIITTISNNNRSRGCLRRGQSRGTRGPGIHIHPDSWMRTPTPTHTLQEFDMHEYLRGLVAVYRKCAAGFSSGQPRARERDGEAGGREALGRQRVSTSQQQRQHQSSVPSLSARAREGGVAHHRRSYSTSATHFSSATAPSSSTSASSSSSSPPSPSGQPGSTNLDFDRLATLIPDQSATGEKSLWYIVATAALLAFHKEAAVGELWAYLSGRCEREGAVGGVDAATRQLGIARRIRESCLKASVLVGFPRGINALLSLHSSLNTHTPPAILTTLTSDAPLRSLTTFASAEERYARGKGFFTQIYAKHTERVLSSMGASSAGDLSYFAVASVYGELMGELRILDGRETVVLEFVCCFADGVGAQAKGHFFGCRNLGVTGPEMRGAIELVRAMAGQLGLGAFLEEVSGEREGFRFLKRAGEW</sequence>
<dbReference type="STRING" id="2060905.A0A2B7WGU5"/>
<dbReference type="InterPro" id="IPR029032">
    <property type="entry name" value="AhpD-like"/>
</dbReference>
<dbReference type="SUPFAM" id="SSF69118">
    <property type="entry name" value="AhpD-like"/>
    <property type="match status" value="1"/>
</dbReference>
<dbReference type="EMBL" id="PDNC01000206">
    <property type="protein sequence ID" value="PGG95799.1"/>
    <property type="molecule type" value="Genomic_DNA"/>
</dbReference>
<dbReference type="AlphaFoldDB" id="A0A2B7WGU5"/>
<gene>
    <name evidence="2" type="ORF">GX51_08120</name>
</gene>
<name>A0A2B7WGU5_9EURO</name>
<dbReference type="Gene3D" id="1.20.1290.10">
    <property type="entry name" value="AhpD-like"/>
    <property type="match status" value="1"/>
</dbReference>
<accession>A0A2B7WGU5</accession>